<dbReference type="GO" id="GO:0005737">
    <property type="term" value="C:cytoplasm"/>
    <property type="evidence" value="ECO:0007669"/>
    <property type="project" value="TreeGrafter"/>
</dbReference>
<dbReference type="SUPFAM" id="SSF51905">
    <property type="entry name" value="FAD/NAD(P)-binding domain"/>
    <property type="match status" value="1"/>
</dbReference>
<dbReference type="Proteomes" id="UP001321506">
    <property type="component" value="Unassembled WGS sequence"/>
</dbReference>
<organism evidence="3 4">
    <name type="scientific">Ruicaihuangia caeni</name>
    <dbReference type="NCBI Taxonomy" id="3042517"/>
    <lineage>
        <taxon>Bacteria</taxon>
        <taxon>Bacillati</taxon>
        <taxon>Actinomycetota</taxon>
        <taxon>Actinomycetes</taxon>
        <taxon>Micrococcales</taxon>
        <taxon>Microbacteriaceae</taxon>
        <taxon>Ruicaihuangia</taxon>
    </lineage>
</organism>
<dbReference type="GO" id="GO:0016491">
    <property type="term" value="F:oxidoreductase activity"/>
    <property type="evidence" value="ECO:0007669"/>
    <property type="project" value="UniProtKB-KW"/>
</dbReference>
<reference evidence="3 4" key="1">
    <citation type="submission" date="2023-04" db="EMBL/GenBank/DDBJ databases">
        <title>Klugiella caeni sp. nov. isolated from the sludge of biochemical tank.</title>
        <authorList>
            <person name="Geng K."/>
        </authorList>
    </citation>
    <scope>NUCLEOTIDE SEQUENCE [LARGE SCALE GENOMIC DNA]</scope>
    <source>
        <strain evidence="3 4">YN-L-19</strain>
    </source>
</reference>
<sequence length="481" mass="53011">MTSTLKFSQPVPARPHERSFWIQSTDPTGPETSAPLRGNISTPIAIVGGGLTGLWTAWRILEQRPEQQLVILEADFCGSGASGRNGGQVHTWYGSLGYLRALVGKKEAIELARATADAIDEFEELQQSGEIDMDLRLDGWIRGASAKAHEGIWEGAAADLAQHGDTPYRPLDAEELKERTGSASSYEGLIEDRAGSMNPYKLARGLRKRLMEKGVTIYEGTPVEAIAPGRPARLKTPRGVVTADQVLIATNAWAGSIPEINRYMYSVDGQVIVTEPIPERLDALGWKSGASIADSQMQVLYWQRTVDGRVLLGQGSGLPIYKAKLGPKNNRNPKLVPPVVRELHRLYPSLSDVKIDYDWVGPIDIVATHIPMLGTLEQQPNVLYAVGWSGTALAQIPAVARILASRLLGIDDKWGRSKLFNQNRRTRIFPEPLRFIGANLVRLAVINRVRREIQNKRVDPITKFLVSLMPRYRAPGEVAPD</sequence>
<dbReference type="PANTHER" id="PTHR13847">
    <property type="entry name" value="SARCOSINE DEHYDROGENASE-RELATED"/>
    <property type="match status" value="1"/>
</dbReference>
<keyword evidence="4" id="KW-1185">Reference proteome</keyword>
<dbReference type="InterPro" id="IPR036188">
    <property type="entry name" value="FAD/NAD-bd_sf"/>
</dbReference>
<dbReference type="InterPro" id="IPR006076">
    <property type="entry name" value="FAD-dep_OxRdtase"/>
</dbReference>
<dbReference type="PANTHER" id="PTHR13847:SF285">
    <property type="entry name" value="FAD DEPENDENT OXIDOREDUCTASE DOMAIN-CONTAINING PROTEIN"/>
    <property type="match status" value="1"/>
</dbReference>
<proteinExistence type="predicted"/>
<protein>
    <submittedName>
        <fullName evidence="3">FAD-dependent oxidoreductase</fullName>
        <ecNumber evidence="3">1.-.-.-</ecNumber>
    </submittedName>
</protein>
<comment type="caution">
    <text evidence="3">The sequence shown here is derived from an EMBL/GenBank/DDBJ whole genome shotgun (WGS) entry which is preliminary data.</text>
</comment>
<dbReference type="AlphaFoldDB" id="A0AAW6TA11"/>
<dbReference type="Pfam" id="PF01266">
    <property type="entry name" value="DAO"/>
    <property type="match status" value="1"/>
</dbReference>
<dbReference type="Gene3D" id="3.50.50.60">
    <property type="entry name" value="FAD/NAD(P)-binding domain"/>
    <property type="match status" value="1"/>
</dbReference>
<evidence type="ECO:0000256" key="1">
    <source>
        <dbReference type="SAM" id="MobiDB-lite"/>
    </source>
</evidence>
<evidence type="ECO:0000313" key="3">
    <source>
        <dbReference type="EMBL" id="MDI2099214.1"/>
    </source>
</evidence>
<evidence type="ECO:0000313" key="4">
    <source>
        <dbReference type="Proteomes" id="UP001321506"/>
    </source>
</evidence>
<feature type="compositionally biased region" description="Polar residues" evidence="1">
    <location>
        <begin position="21"/>
        <end position="31"/>
    </location>
</feature>
<feature type="region of interest" description="Disordered" evidence="1">
    <location>
        <begin position="1"/>
        <end position="36"/>
    </location>
</feature>
<feature type="domain" description="FAD dependent oxidoreductase" evidence="2">
    <location>
        <begin position="44"/>
        <end position="405"/>
    </location>
</feature>
<accession>A0AAW6TA11</accession>
<dbReference type="Gene3D" id="3.30.9.10">
    <property type="entry name" value="D-Amino Acid Oxidase, subunit A, domain 2"/>
    <property type="match status" value="1"/>
</dbReference>
<dbReference type="RefSeq" id="WP_281488993.1">
    <property type="nucleotide sequence ID" value="NZ_JASATX010000003.1"/>
</dbReference>
<evidence type="ECO:0000259" key="2">
    <source>
        <dbReference type="Pfam" id="PF01266"/>
    </source>
</evidence>
<gene>
    <name evidence="3" type="ORF">QF206_09600</name>
</gene>
<dbReference type="EMBL" id="JASATX010000003">
    <property type="protein sequence ID" value="MDI2099214.1"/>
    <property type="molecule type" value="Genomic_DNA"/>
</dbReference>
<keyword evidence="3" id="KW-0560">Oxidoreductase</keyword>
<dbReference type="EC" id="1.-.-.-" evidence="3"/>
<name>A0AAW6TA11_9MICO</name>